<keyword evidence="5" id="KW-0564">Palmitate</keyword>
<comment type="similarity">
    <text evidence="1">Belongs to the EcnA/EcnB lipoprotein family.</text>
</comment>
<gene>
    <name evidence="7" type="ORF">DLM_2466</name>
</gene>
<keyword evidence="6" id="KW-0449">Lipoprotein</keyword>
<reference evidence="7 8" key="2">
    <citation type="journal article" date="2017" name="Genome Announc.">
        <title>Draft genome sequence of Aquitalea magnusonii strain H3, a plant growth-promoting bacterium of duckweed Lemna minor.</title>
        <authorList>
            <person name="Ishizawa H."/>
            <person name="Kuroda M."/>
            <person name="Ike M."/>
        </authorList>
    </citation>
    <scope>NUCLEOTIDE SEQUENCE [LARGE SCALE GENOMIC DNA]</scope>
    <source>
        <strain evidence="7 8">H3</strain>
    </source>
</reference>
<evidence type="ECO:0000256" key="1">
    <source>
        <dbReference type="ARBA" id="ARBA00010296"/>
    </source>
</evidence>
<dbReference type="RefSeq" id="WP_089086079.1">
    <property type="nucleotide sequence ID" value="NZ_AP018823.1"/>
</dbReference>
<accession>A0A3G9GGV0</accession>
<dbReference type="GO" id="GO:0016020">
    <property type="term" value="C:membrane"/>
    <property type="evidence" value="ECO:0007669"/>
    <property type="project" value="InterPro"/>
</dbReference>
<evidence type="ECO:0000256" key="5">
    <source>
        <dbReference type="ARBA" id="ARBA00023139"/>
    </source>
</evidence>
<keyword evidence="2" id="KW-1003">Cell membrane</keyword>
<keyword evidence="3" id="KW-0732">Signal</keyword>
<reference evidence="8" key="1">
    <citation type="journal article" date="2017" name="Biotechnol. Biofuels">
        <title>Evaluation of environmental bacterial communities as a factor affecting the growth of duckweed Lemna minor.</title>
        <authorList>
            <person name="Ishizawa H."/>
            <person name="Kuroda M."/>
            <person name="Morikawa M."/>
            <person name="Ike M."/>
        </authorList>
    </citation>
    <scope>NUCLEOTIDE SEQUENCE [LARGE SCALE GENOMIC DNA]</scope>
    <source>
        <strain evidence="8">H3</strain>
    </source>
</reference>
<sequence length="45" mass="4672">MKQLMLIVLATVALTACNTIRGVGQDVSKGGQAIENAAKDVSNKL</sequence>
<evidence type="ECO:0000313" key="8">
    <source>
        <dbReference type="Proteomes" id="UP000198290"/>
    </source>
</evidence>
<evidence type="ECO:0000256" key="4">
    <source>
        <dbReference type="ARBA" id="ARBA00023136"/>
    </source>
</evidence>
<evidence type="ECO:0000256" key="6">
    <source>
        <dbReference type="ARBA" id="ARBA00023288"/>
    </source>
</evidence>
<evidence type="ECO:0000256" key="3">
    <source>
        <dbReference type="ARBA" id="ARBA00022729"/>
    </source>
</evidence>
<keyword evidence="8" id="KW-1185">Reference proteome</keyword>
<dbReference type="GO" id="GO:0009636">
    <property type="term" value="P:response to toxic substance"/>
    <property type="evidence" value="ECO:0007669"/>
    <property type="project" value="InterPro"/>
</dbReference>
<reference evidence="8" key="3">
    <citation type="journal article" date="2017" name="Plant Physiol. Biochem.">
        <title>Differential oxidative and antioxidative response of duckweed Lemna minor toward plant growth promoting/inhibiting bacteria.</title>
        <authorList>
            <person name="Ishizawa H."/>
            <person name="Kuroda M."/>
            <person name="Morikawa M."/>
            <person name="Ike M."/>
        </authorList>
    </citation>
    <scope>NUCLEOTIDE SEQUENCE [LARGE SCALE GENOMIC DNA]</scope>
    <source>
        <strain evidence="8">H3</strain>
    </source>
</reference>
<proteinExistence type="inferred from homology"/>
<organism evidence="7 8">
    <name type="scientific">Aquitalea magnusonii</name>
    <dbReference type="NCBI Taxonomy" id="332411"/>
    <lineage>
        <taxon>Bacteria</taxon>
        <taxon>Pseudomonadati</taxon>
        <taxon>Pseudomonadota</taxon>
        <taxon>Betaproteobacteria</taxon>
        <taxon>Neisseriales</taxon>
        <taxon>Chromobacteriaceae</taxon>
        <taxon>Aquitalea</taxon>
    </lineage>
</organism>
<dbReference type="KEGG" id="amah:DLM_2466"/>
<evidence type="ECO:0008006" key="9">
    <source>
        <dbReference type="Google" id="ProtNLM"/>
    </source>
</evidence>
<evidence type="ECO:0000256" key="2">
    <source>
        <dbReference type="ARBA" id="ARBA00022475"/>
    </source>
</evidence>
<name>A0A3G9GGV0_9NEIS</name>
<dbReference type="AlphaFoldDB" id="A0A3G9GGV0"/>
<dbReference type="InterPro" id="IPR012556">
    <property type="entry name" value="Entericidin"/>
</dbReference>
<dbReference type="EMBL" id="AP018823">
    <property type="protein sequence ID" value="BBF86073.1"/>
    <property type="molecule type" value="Genomic_DNA"/>
</dbReference>
<dbReference type="PROSITE" id="PS51257">
    <property type="entry name" value="PROKAR_LIPOPROTEIN"/>
    <property type="match status" value="1"/>
</dbReference>
<keyword evidence="4" id="KW-0472">Membrane</keyword>
<evidence type="ECO:0000313" key="7">
    <source>
        <dbReference type="EMBL" id="BBF86073.1"/>
    </source>
</evidence>
<dbReference type="Pfam" id="PF08085">
    <property type="entry name" value="Entericidin"/>
    <property type="match status" value="1"/>
</dbReference>
<dbReference type="OrthoDB" id="9181810at2"/>
<protein>
    <recommendedName>
        <fullName evidence="9">Entericidin</fullName>
    </recommendedName>
</protein>
<dbReference type="Proteomes" id="UP000198290">
    <property type="component" value="Chromosome"/>
</dbReference>